<dbReference type="EMBL" id="OMOF01000230">
    <property type="protein sequence ID" value="SPF44293.1"/>
    <property type="molecule type" value="Genomic_DNA"/>
</dbReference>
<sequence>MAYNISYREWLNGLILDLNVQVDSTLRINVDSLRTIEYLSKNGFEWPKINVAYLDKNIQYMQEVGFLKNINVIAKEHLA</sequence>
<protein>
    <submittedName>
        <fullName evidence="1">Uncharacterized protein</fullName>
    </submittedName>
</protein>
<reference evidence="2" key="1">
    <citation type="submission" date="2018-02" db="EMBL/GenBank/DDBJ databases">
        <authorList>
            <person name="Hausmann B."/>
        </authorList>
    </citation>
    <scope>NUCLEOTIDE SEQUENCE [LARGE SCALE GENOMIC DNA]</scope>
    <source>
        <strain evidence="2">Peat soil MAG SbF1</strain>
    </source>
</reference>
<organism evidence="1 2">
    <name type="scientific">Candidatus Desulfosporosinus infrequens</name>
    <dbReference type="NCBI Taxonomy" id="2043169"/>
    <lineage>
        <taxon>Bacteria</taxon>
        <taxon>Bacillati</taxon>
        <taxon>Bacillota</taxon>
        <taxon>Clostridia</taxon>
        <taxon>Eubacteriales</taxon>
        <taxon>Desulfitobacteriaceae</taxon>
        <taxon>Desulfosporosinus</taxon>
    </lineage>
</organism>
<proteinExistence type="predicted"/>
<gene>
    <name evidence="1" type="ORF">SBF1_3050017</name>
</gene>
<evidence type="ECO:0000313" key="1">
    <source>
        <dbReference type="EMBL" id="SPF44293.1"/>
    </source>
</evidence>
<dbReference type="AlphaFoldDB" id="A0A2U3KXE1"/>
<dbReference type="Proteomes" id="UP000238916">
    <property type="component" value="Unassembled WGS sequence"/>
</dbReference>
<name>A0A2U3KXE1_9FIRM</name>
<accession>A0A2U3KXE1</accession>
<evidence type="ECO:0000313" key="2">
    <source>
        <dbReference type="Proteomes" id="UP000238916"/>
    </source>
</evidence>